<keyword evidence="2" id="KW-0812">Transmembrane</keyword>
<name>A0ABP0EED4_9ASCO</name>
<proteinExistence type="predicted"/>
<dbReference type="Proteomes" id="UP001497600">
    <property type="component" value="Chromosome F"/>
</dbReference>
<reference evidence="6 7" key="1">
    <citation type="submission" date="2024-01" db="EMBL/GenBank/DDBJ databases">
        <authorList>
            <consortium name="Genoscope - CEA"/>
            <person name="William W."/>
        </authorList>
    </citation>
    <scope>NUCLEOTIDE SEQUENCE [LARGE SCALE GENOMIC DNA]</scope>
    <source>
        <strain evidence="6 7">29B2s-10</strain>
    </source>
</reference>
<dbReference type="PANTHER" id="PTHR12883:SF0">
    <property type="entry name" value="PAT COMPLEX SUBUNIT CCDC47"/>
    <property type="match status" value="1"/>
</dbReference>
<keyword evidence="3" id="KW-1133">Transmembrane helix</keyword>
<feature type="compositionally biased region" description="Basic and acidic residues" evidence="5">
    <location>
        <begin position="348"/>
        <end position="359"/>
    </location>
</feature>
<evidence type="ECO:0000313" key="6">
    <source>
        <dbReference type="EMBL" id="CAK7911365.1"/>
    </source>
</evidence>
<comment type="subcellular location">
    <subcellularLocation>
        <location evidence="1">Membrane</location>
        <topology evidence="1">Single-pass membrane protein</topology>
    </subcellularLocation>
</comment>
<feature type="compositionally biased region" description="Basic residues" evidence="5">
    <location>
        <begin position="360"/>
        <end position="372"/>
    </location>
</feature>
<gene>
    <name evidence="6" type="ORF">CAAN4_F02124</name>
</gene>
<dbReference type="Pfam" id="PF07946">
    <property type="entry name" value="CCDC47"/>
    <property type="match status" value="1"/>
</dbReference>
<accession>A0ABP0EED4</accession>
<evidence type="ECO:0000256" key="2">
    <source>
        <dbReference type="ARBA" id="ARBA00022692"/>
    </source>
</evidence>
<dbReference type="InterPro" id="IPR012879">
    <property type="entry name" value="CCDC47"/>
</dbReference>
<evidence type="ECO:0008006" key="8">
    <source>
        <dbReference type="Google" id="ProtNLM"/>
    </source>
</evidence>
<dbReference type="PANTHER" id="PTHR12883">
    <property type="entry name" value="ADIPOCYTE-SPECIFIC PROTEIN 4-RELATED"/>
    <property type="match status" value="1"/>
</dbReference>
<dbReference type="EMBL" id="OZ004258">
    <property type="protein sequence ID" value="CAK7911365.1"/>
    <property type="molecule type" value="Genomic_DNA"/>
</dbReference>
<feature type="region of interest" description="Disordered" evidence="5">
    <location>
        <begin position="336"/>
        <end position="372"/>
    </location>
</feature>
<protein>
    <recommendedName>
        <fullName evidence="8">Coiled-coil domain-containing protein 47</fullName>
    </recommendedName>
</protein>
<keyword evidence="7" id="KW-1185">Reference proteome</keyword>
<evidence type="ECO:0000256" key="5">
    <source>
        <dbReference type="SAM" id="MobiDB-lite"/>
    </source>
</evidence>
<keyword evidence="4" id="KW-0472">Membrane</keyword>
<evidence type="ECO:0000256" key="1">
    <source>
        <dbReference type="ARBA" id="ARBA00004167"/>
    </source>
</evidence>
<evidence type="ECO:0000313" key="7">
    <source>
        <dbReference type="Proteomes" id="UP001497600"/>
    </source>
</evidence>
<evidence type="ECO:0000256" key="4">
    <source>
        <dbReference type="ARBA" id="ARBA00023136"/>
    </source>
</evidence>
<evidence type="ECO:0000256" key="3">
    <source>
        <dbReference type="ARBA" id="ARBA00022989"/>
    </source>
</evidence>
<organism evidence="6 7">
    <name type="scientific">[Candida] anglica</name>
    <dbReference type="NCBI Taxonomy" id="148631"/>
    <lineage>
        <taxon>Eukaryota</taxon>
        <taxon>Fungi</taxon>
        <taxon>Dikarya</taxon>
        <taxon>Ascomycota</taxon>
        <taxon>Saccharomycotina</taxon>
        <taxon>Pichiomycetes</taxon>
        <taxon>Debaryomycetaceae</taxon>
        <taxon>Kurtzmaniella</taxon>
    </lineage>
</organism>
<sequence length="372" mass="42521">MIVELIEKLGLSSYFSGQDVPYSQLSLEQLKNMTILERIQANDWKLEYITLAFTAVFVILFKLGDFYNQWLVTNYLKALKGVFTKNFAQYGVSSDGSLYVKDSSESYSSYATGRANIAKVDLTFRLAPRHNSFVWILETLLSIFTESVQAPTDRVDIVITPSAEYDNFISAIVSKLGMNDFRKFNYYLSLTKTSDSARLPESFVFMSEAAEFQDKTLTEELRQSLKLDTASFLRFIAITDQPTEKPATIPECQPVRRIVVSTKLVTGSDQLAQISKVLNSVFNLVDHLATKKISFKPEALKKIVKTREVEISKIKKIDEEIKAEKLAEEQAKLKKQEQARLRNLSSAEQEKLEKKALEKKQRKAQRKQKLRM</sequence>